<feature type="compositionally biased region" description="Basic and acidic residues" evidence="1">
    <location>
        <begin position="60"/>
        <end position="69"/>
    </location>
</feature>
<feature type="compositionally biased region" description="Basic and acidic residues" evidence="1">
    <location>
        <begin position="330"/>
        <end position="347"/>
    </location>
</feature>
<evidence type="ECO:0000313" key="3">
    <source>
        <dbReference type="EMBL" id="EPQ29981.1"/>
    </source>
</evidence>
<protein>
    <recommendedName>
        <fullName evidence="2">Metallo-beta-lactamase domain-containing protein</fullName>
    </recommendedName>
</protein>
<evidence type="ECO:0000313" key="4">
    <source>
        <dbReference type="Proteomes" id="UP000053664"/>
    </source>
</evidence>
<feature type="compositionally biased region" description="Basic and acidic residues" evidence="1">
    <location>
        <begin position="122"/>
        <end position="133"/>
    </location>
</feature>
<dbReference type="EMBL" id="KE361629">
    <property type="protein sequence ID" value="EPQ29981.1"/>
    <property type="molecule type" value="Genomic_DNA"/>
</dbReference>
<dbReference type="SUPFAM" id="SSF56281">
    <property type="entry name" value="Metallo-hydrolase/oxidoreductase"/>
    <property type="match status" value="1"/>
</dbReference>
<dbReference type="GO" id="GO:0070290">
    <property type="term" value="F:N-acylphosphatidylethanolamine-specific phospholipase D activity"/>
    <property type="evidence" value="ECO:0007669"/>
    <property type="project" value="TreeGrafter"/>
</dbReference>
<name>A0A061HH75_9BASI</name>
<evidence type="ECO:0000256" key="1">
    <source>
        <dbReference type="SAM" id="MobiDB-lite"/>
    </source>
</evidence>
<gene>
    <name evidence="3" type="ORF">PFL1_02654</name>
</gene>
<feature type="region of interest" description="Disordered" evidence="1">
    <location>
        <begin position="188"/>
        <end position="414"/>
    </location>
</feature>
<accession>A0A061HH75</accession>
<feature type="compositionally biased region" description="Low complexity" evidence="1">
    <location>
        <begin position="244"/>
        <end position="255"/>
    </location>
</feature>
<feature type="compositionally biased region" description="Basic residues" evidence="1">
    <location>
        <begin position="48"/>
        <end position="57"/>
    </location>
</feature>
<dbReference type="KEGG" id="pfp:PFL1_02654"/>
<dbReference type="eggNOG" id="KOG3798">
    <property type="taxonomic scope" value="Eukaryota"/>
</dbReference>
<sequence length="844" mass="92622">MANQKSIRIKDDEANGSPANGDAANGDDSEAQGKATAQPRRSMTASRRDRRSKRSSSKHSPSEPEEKPAFDVLISCRTADPISDAHSRDIDQLPSHWQPTFISNLSRAASQGLGALNPDQQQEEHRRFEETHKPSGSWKRRVFRPAQEQSHTDSLLPRLAFKNPWDSFRAPGIADMLNGGLKWGLPEGYQEGGSHNRVLGNKPSAAKKVRRQQGQGIQHGLDEDWDHVEVREPDWGWPGRFDVAKAAAAPSNDKAGAGDKDDAANGTAEPNGDASKGQPSAGGDSPTSPVSAEAPNDVPEWVDPQNDNVPAARVTWLGHATTLLQLPSLGHEDPDPEPEHEPAHAVEADAQPANGGEADETHKDEADTDAPASDKPDGEPPAKAGNGDVGGDGNSRRHSHGHKQRPRRIPRERIGDRSINILFDPVFSERCSPSQSAGPQRYTPAPCQVDELPPIDIVCISHSHYDHLDYLTMKALRQRRGRKVHAFVGLGLKDKIVEFGWSPEQVSELDWWDSAVLQVHEPQVANVFSNASSTTVATTGVGGDAAEAAAGVVESKLVSKIRQDRAKLRIVCTPAQHGSGRGGDKDQTLWCSWVVEWMSGRHAAQPSTEERIPATFRAFFAGDTGLKYHRDSVEKRHKYPPCPAFEQIATRIGRPDLLLLPISVGSSLSYFRSWDPFPRSISPFPRVSAALTSSIHMDPYDAVETHEIMRGGGAAARDEAKQRGRRLPVSLAVHYGTFVRNAHQTAADVRQLLSACQRSRLAFRRTRDGRFDLSSTKASDGGEDGEKGMFLVSHQGETVWVPFVWEEPWTAPAAAAPPQQPQQQQRQQEQQQQEQQQEQQQHKE</sequence>
<dbReference type="GO" id="GO:0070291">
    <property type="term" value="P:N-acylethanolamine metabolic process"/>
    <property type="evidence" value="ECO:0007669"/>
    <property type="project" value="TreeGrafter"/>
</dbReference>
<dbReference type="Gene3D" id="3.60.15.10">
    <property type="entry name" value="Ribonuclease Z/Hydroxyacylglutathione hydrolase-like"/>
    <property type="match status" value="1"/>
</dbReference>
<dbReference type="PANTHER" id="PTHR15032">
    <property type="entry name" value="N-ACYL-PHOSPHATIDYLETHANOLAMINE-HYDROLYZING PHOSPHOLIPASE D"/>
    <property type="match status" value="1"/>
</dbReference>
<feature type="region of interest" description="Disordered" evidence="1">
    <location>
        <begin position="1"/>
        <end position="75"/>
    </location>
</feature>
<feature type="domain" description="Metallo-beta-lactamase" evidence="2">
    <location>
        <begin position="420"/>
        <end position="710"/>
    </location>
</feature>
<dbReference type="AlphaFoldDB" id="A0A061HH75"/>
<dbReference type="InterPro" id="IPR001279">
    <property type="entry name" value="Metallo-B-lactamas"/>
</dbReference>
<dbReference type="Pfam" id="PF12706">
    <property type="entry name" value="Lactamase_B_2"/>
    <property type="match status" value="1"/>
</dbReference>
<feature type="compositionally biased region" description="Basic residues" evidence="1">
    <location>
        <begin position="396"/>
        <end position="408"/>
    </location>
</feature>
<dbReference type="Proteomes" id="UP000053664">
    <property type="component" value="Unassembled WGS sequence"/>
</dbReference>
<dbReference type="GO" id="GO:0070292">
    <property type="term" value="P:N-acylphosphatidylethanolamine metabolic process"/>
    <property type="evidence" value="ECO:0007669"/>
    <property type="project" value="TreeGrafter"/>
</dbReference>
<dbReference type="GeneID" id="19316771"/>
<reference evidence="3 4" key="1">
    <citation type="journal article" date="2013" name="Plant Cell">
        <title>The transition from a phytopathogenic smut ancestor to an anamorphic biocontrol agent deciphered by comparative whole-genome analysis.</title>
        <authorList>
            <person name="Lefebvre F."/>
            <person name="Joly D.L."/>
            <person name="Labbe C."/>
            <person name="Teichmann B."/>
            <person name="Linning R."/>
            <person name="Belzile F."/>
            <person name="Bakkeren G."/>
            <person name="Belanger R.R."/>
        </authorList>
    </citation>
    <scope>NUCLEOTIDE SEQUENCE [LARGE SCALE GENOMIC DNA]</scope>
    <source>
        <strain evidence="3 4">PF-1</strain>
    </source>
</reference>
<feature type="region of interest" description="Disordered" evidence="1">
    <location>
        <begin position="119"/>
        <end position="155"/>
    </location>
</feature>
<proteinExistence type="predicted"/>
<dbReference type="HOGENOM" id="CLU_017204_0_0_1"/>
<evidence type="ECO:0000259" key="2">
    <source>
        <dbReference type="Pfam" id="PF12706"/>
    </source>
</evidence>
<dbReference type="RefSeq" id="XP_007878359.1">
    <property type="nucleotide sequence ID" value="XM_007880168.1"/>
</dbReference>
<feature type="region of interest" description="Disordered" evidence="1">
    <location>
        <begin position="806"/>
        <end position="844"/>
    </location>
</feature>
<dbReference type="GO" id="GO:0005737">
    <property type="term" value="C:cytoplasm"/>
    <property type="evidence" value="ECO:0007669"/>
    <property type="project" value="TreeGrafter"/>
</dbReference>
<organism evidence="3 4">
    <name type="scientific">Pseudozyma flocculosa PF-1</name>
    <dbReference type="NCBI Taxonomy" id="1277687"/>
    <lineage>
        <taxon>Eukaryota</taxon>
        <taxon>Fungi</taxon>
        <taxon>Dikarya</taxon>
        <taxon>Basidiomycota</taxon>
        <taxon>Ustilaginomycotina</taxon>
        <taxon>Ustilaginomycetes</taxon>
        <taxon>Ustilaginales</taxon>
        <taxon>Ustilaginaceae</taxon>
        <taxon>Pseudozyma</taxon>
    </lineage>
</organism>
<dbReference type="InterPro" id="IPR036866">
    <property type="entry name" value="RibonucZ/Hydroxyglut_hydro"/>
</dbReference>
<dbReference type="PANTHER" id="PTHR15032:SF27">
    <property type="entry name" value="N-ACYL-PHOSPHATIDYLETHANOLAMINE-HYDROLYZING PHOSPHOLIPASE D"/>
    <property type="match status" value="1"/>
</dbReference>
<dbReference type="OrthoDB" id="332863at2759"/>